<keyword evidence="1" id="KW-1133">Transmembrane helix</keyword>
<reference evidence="2 3" key="1">
    <citation type="journal article" date="2019" name="Commun. Biol.">
        <title>The bagworm genome reveals a unique fibroin gene that provides high tensile strength.</title>
        <authorList>
            <person name="Kono N."/>
            <person name="Nakamura H."/>
            <person name="Ohtoshi R."/>
            <person name="Tomita M."/>
            <person name="Numata K."/>
            <person name="Arakawa K."/>
        </authorList>
    </citation>
    <scope>NUCLEOTIDE SEQUENCE [LARGE SCALE GENOMIC DNA]</scope>
</reference>
<evidence type="ECO:0000313" key="3">
    <source>
        <dbReference type="Proteomes" id="UP000299102"/>
    </source>
</evidence>
<keyword evidence="1" id="KW-0472">Membrane</keyword>
<dbReference type="Proteomes" id="UP000299102">
    <property type="component" value="Unassembled WGS sequence"/>
</dbReference>
<feature type="transmembrane region" description="Helical" evidence="1">
    <location>
        <begin position="44"/>
        <end position="63"/>
    </location>
</feature>
<dbReference type="EMBL" id="BGZK01000037">
    <property type="protein sequence ID" value="GBP09705.1"/>
    <property type="molecule type" value="Genomic_DNA"/>
</dbReference>
<accession>A0A4C1T691</accession>
<evidence type="ECO:0000256" key="1">
    <source>
        <dbReference type="SAM" id="Phobius"/>
    </source>
</evidence>
<gene>
    <name evidence="2" type="ORF">EVAR_81007_1</name>
</gene>
<comment type="caution">
    <text evidence="2">The sequence shown here is derived from an EMBL/GenBank/DDBJ whole genome shotgun (WGS) entry which is preliminary data.</text>
</comment>
<sequence>MRALTACTSRKICPTNSPSSTAPAGLLCRGRSVGVLGLARRSEVSFWIVILRVFASFLISLVARDLLQSAKLRQKALGAERLPSAIDKKRGHFNSSAFSPGLAQVGLLAALATRSL</sequence>
<protein>
    <submittedName>
        <fullName evidence="2">Uncharacterized protein</fullName>
    </submittedName>
</protein>
<proteinExistence type="predicted"/>
<evidence type="ECO:0000313" key="2">
    <source>
        <dbReference type="EMBL" id="GBP09705.1"/>
    </source>
</evidence>
<dbReference type="AlphaFoldDB" id="A0A4C1T691"/>
<keyword evidence="3" id="KW-1185">Reference proteome</keyword>
<organism evidence="2 3">
    <name type="scientific">Eumeta variegata</name>
    <name type="common">Bagworm moth</name>
    <name type="synonym">Eumeta japonica</name>
    <dbReference type="NCBI Taxonomy" id="151549"/>
    <lineage>
        <taxon>Eukaryota</taxon>
        <taxon>Metazoa</taxon>
        <taxon>Ecdysozoa</taxon>
        <taxon>Arthropoda</taxon>
        <taxon>Hexapoda</taxon>
        <taxon>Insecta</taxon>
        <taxon>Pterygota</taxon>
        <taxon>Neoptera</taxon>
        <taxon>Endopterygota</taxon>
        <taxon>Lepidoptera</taxon>
        <taxon>Glossata</taxon>
        <taxon>Ditrysia</taxon>
        <taxon>Tineoidea</taxon>
        <taxon>Psychidae</taxon>
        <taxon>Oiketicinae</taxon>
        <taxon>Eumeta</taxon>
    </lineage>
</organism>
<name>A0A4C1T691_EUMVA</name>
<keyword evidence="1" id="KW-0812">Transmembrane</keyword>